<feature type="compositionally biased region" description="Polar residues" evidence="1">
    <location>
        <begin position="1"/>
        <end position="16"/>
    </location>
</feature>
<keyword evidence="2" id="KW-0812">Transmembrane</keyword>
<evidence type="ECO:0000259" key="3">
    <source>
        <dbReference type="Pfam" id="PF13239"/>
    </source>
</evidence>
<proteinExistence type="predicted"/>
<evidence type="ECO:0000256" key="2">
    <source>
        <dbReference type="SAM" id="Phobius"/>
    </source>
</evidence>
<evidence type="ECO:0000313" key="4">
    <source>
        <dbReference type="EMBL" id="TDP13137.1"/>
    </source>
</evidence>
<dbReference type="AlphaFoldDB" id="A0A4V3CK99"/>
<dbReference type="Proteomes" id="UP000295357">
    <property type="component" value="Unassembled WGS sequence"/>
</dbReference>
<gene>
    <name evidence="4" type="ORF">DFR39_101611</name>
</gene>
<feature type="transmembrane region" description="Helical" evidence="2">
    <location>
        <begin position="71"/>
        <end position="89"/>
    </location>
</feature>
<keyword evidence="5" id="KW-1185">Reference proteome</keyword>
<dbReference type="RefSeq" id="WP_133602045.1">
    <property type="nucleotide sequence ID" value="NZ_JAUFPJ010000001.1"/>
</dbReference>
<dbReference type="OrthoDB" id="21915at2"/>
<sequence>MNSTLHNSQPNNSQDSEALAQQEQAERQLLRQARRRVDLKMGWLTHACVFVLVNLGFALLGDGQRWTQFPLWGWGLGLAIHGVVTLLALNGGGLRERMLAKELEQLKRHKAQP</sequence>
<feature type="domain" description="2TM" evidence="3">
    <location>
        <begin position="32"/>
        <end position="102"/>
    </location>
</feature>
<dbReference type="EMBL" id="SNXE01000001">
    <property type="protein sequence ID" value="TDP13137.1"/>
    <property type="molecule type" value="Genomic_DNA"/>
</dbReference>
<dbReference type="Pfam" id="PF13239">
    <property type="entry name" value="2TM"/>
    <property type="match status" value="1"/>
</dbReference>
<dbReference type="InterPro" id="IPR025698">
    <property type="entry name" value="2TM_dom"/>
</dbReference>
<feature type="transmembrane region" description="Helical" evidence="2">
    <location>
        <begin position="41"/>
        <end position="59"/>
    </location>
</feature>
<organism evidence="4 5">
    <name type="scientific">Roseateles asaccharophilus</name>
    <dbReference type="NCBI Taxonomy" id="582607"/>
    <lineage>
        <taxon>Bacteria</taxon>
        <taxon>Pseudomonadati</taxon>
        <taxon>Pseudomonadota</taxon>
        <taxon>Betaproteobacteria</taxon>
        <taxon>Burkholderiales</taxon>
        <taxon>Sphaerotilaceae</taxon>
        <taxon>Roseateles</taxon>
    </lineage>
</organism>
<feature type="region of interest" description="Disordered" evidence="1">
    <location>
        <begin position="1"/>
        <end position="23"/>
    </location>
</feature>
<reference evidence="4 5" key="1">
    <citation type="submission" date="2019-03" db="EMBL/GenBank/DDBJ databases">
        <title>Genomic Encyclopedia of Type Strains, Phase IV (KMG-IV): sequencing the most valuable type-strain genomes for metagenomic binning, comparative biology and taxonomic classification.</title>
        <authorList>
            <person name="Goeker M."/>
        </authorList>
    </citation>
    <scope>NUCLEOTIDE SEQUENCE [LARGE SCALE GENOMIC DNA]</scope>
    <source>
        <strain evidence="4 5">DSM 25082</strain>
    </source>
</reference>
<name>A0A4V3CK99_9BURK</name>
<evidence type="ECO:0000256" key="1">
    <source>
        <dbReference type="SAM" id="MobiDB-lite"/>
    </source>
</evidence>
<keyword evidence="2" id="KW-1133">Transmembrane helix</keyword>
<accession>A0A4V3CK99</accession>
<evidence type="ECO:0000313" key="5">
    <source>
        <dbReference type="Proteomes" id="UP000295357"/>
    </source>
</evidence>
<protein>
    <submittedName>
        <fullName evidence="4">2TM domain-containing protein</fullName>
    </submittedName>
</protein>
<comment type="caution">
    <text evidence="4">The sequence shown here is derived from an EMBL/GenBank/DDBJ whole genome shotgun (WGS) entry which is preliminary data.</text>
</comment>
<keyword evidence="2" id="KW-0472">Membrane</keyword>